<dbReference type="Pfam" id="PF13471">
    <property type="entry name" value="Transglut_core3"/>
    <property type="match status" value="1"/>
</dbReference>
<sequence length="217" mass="24095">MLWTLLPHLTACFVGEGVMLLDLRQDRYFRLPASLSSTARQWLEEPSDAPPQALLDLLERQGVLRAGDPPLSALATQMEIPEMLEAPATPDAIGAGEGLRIAAAVGSAWIELKTRGLQSVVLARRRWRTAQPQLGDAVTCERLAGYHRARRLVPVAKNCLMDSLALDLWLGGSDLGRHLVFGVTLEPFLAHCWLQSPTMILNDNYDHVRRYTPILRV</sequence>
<gene>
    <name evidence="2" type="ORF">FBR43_12520</name>
</gene>
<organism evidence="2 3">
    <name type="scientific">Sphingomonas baiyangensis</name>
    <dbReference type="NCBI Taxonomy" id="2572576"/>
    <lineage>
        <taxon>Bacteria</taxon>
        <taxon>Pseudomonadati</taxon>
        <taxon>Pseudomonadota</taxon>
        <taxon>Alphaproteobacteria</taxon>
        <taxon>Sphingomonadales</taxon>
        <taxon>Sphingomonadaceae</taxon>
        <taxon>Sphingomonas</taxon>
    </lineage>
</organism>
<proteinExistence type="predicted"/>
<evidence type="ECO:0000313" key="3">
    <source>
        <dbReference type="Proteomes" id="UP000309138"/>
    </source>
</evidence>
<dbReference type="AlphaFoldDB" id="A0A4U1L5J0"/>
<evidence type="ECO:0000259" key="1">
    <source>
        <dbReference type="Pfam" id="PF13471"/>
    </source>
</evidence>
<comment type="caution">
    <text evidence="2">The sequence shown here is derived from an EMBL/GenBank/DDBJ whole genome shotgun (WGS) entry which is preliminary data.</text>
</comment>
<evidence type="ECO:0000313" key="2">
    <source>
        <dbReference type="EMBL" id="TKD51485.1"/>
    </source>
</evidence>
<keyword evidence="3" id="KW-1185">Reference proteome</keyword>
<reference evidence="2 3" key="1">
    <citation type="submission" date="2019-04" db="EMBL/GenBank/DDBJ databases">
        <authorList>
            <person name="Yang Y."/>
            <person name="Wei D."/>
        </authorList>
    </citation>
    <scope>NUCLEOTIDE SEQUENCE [LARGE SCALE GENOMIC DNA]</scope>
    <source>
        <strain evidence="2 3">L-1-4w-11</strain>
    </source>
</reference>
<dbReference type="Proteomes" id="UP000309138">
    <property type="component" value="Unassembled WGS sequence"/>
</dbReference>
<dbReference type="EMBL" id="SWKR01000002">
    <property type="protein sequence ID" value="TKD51485.1"/>
    <property type="molecule type" value="Genomic_DNA"/>
</dbReference>
<dbReference type="InterPro" id="IPR053521">
    <property type="entry name" value="McjB-like"/>
</dbReference>
<name>A0A4U1L5J0_9SPHN</name>
<dbReference type="RefSeq" id="WP_136943426.1">
    <property type="nucleotide sequence ID" value="NZ_SWKR01000002.1"/>
</dbReference>
<feature type="domain" description="Microcin J25-processing protein McjB C-terminal" evidence="1">
    <location>
        <begin position="113"/>
        <end position="215"/>
    </location>
</feature>
<dbReference type="InterPro" id="IPR032708">
    <property type="entry name" value="McjB_C"/>
</dbReference>
<protein>
    <submittedName>
        <fullName evidence="2">Lasso peptide biosynthesis B2 protein</fullName>
    </submittedName>
</protein>
<dbReference type="NCBIfam" id="NF033537">
    <property type="entry name" value="lasso_biosyn_B2"/>
    <property type="match status" value="1"/>
</dbReference>
<accession>A0A4U1L5J0</accession>
<dbReference type="OrthoDB" id="119963at2"/>